<keyword evidence="4 6" id="KW-1133">Transmembrane helix</keyword>
<comment type="similarity">
    <text evidence="2">Belongs to the autoinducer-2 exporter (AI-2E) (TC 2.A.86) family.</text>
</comment>
<feature type="transmembrane region" description="Helical" evidence="6">
    <location>
        <begin position="274"/>
        <end position="295"/>
    </location>
</feature>
<dbReference type="Pfam" id="PF01594">
    <property type="entry name" value="AI-2E_transport"/>
    <property type="match status" value="1"/>
</dbReference>
<evidence type="ECO:0000256" key="3">
    <source>
        <dbReference type="ARBA" id="ARBA00022692"/>
    </source>
</evidence>
<protein>
    <submittedName>
        <fullName evidence="7">AI-2E family transport protein</fullName>
    </submittedName>
</protein>
<name>A0A871BL53_HALGI</name>
<evidence type="ECO:0000256" key="4">
    <source>
        <dbReference type="ARBA" id="ARBA00022989"/>
    </source>
</evidence>
<organism evidence="7 8">
    <name type="scientific">Haloferax gibbonsii</name>
    <dbReference type="NCBI Taxonomy" id="35746"/>
    <lineage>
        <taxon>Archaea</taxon>
        <taxon>Methanobacteriati</taxon>
        <taxon>Methanobacteriota</taxon>
        <taxon>Stenosarchaea group</taxon>
        <taxon>Halobacteria</taxon>
        <taxon>Halobacteriales</taxon>
        <taxon>Haloferacaceae</taxon>
        <taxon>Haloferax</taxon>
    </lineage>
</organism>
<dbReference type="EMBL" id="CP063207">
    <property type="protein sequence ID" value="QOS13847.1"/>
    <property type="molecule type" value="Genomic_DNA"/>
</dbReference>
<feature type="transmembrane region" description="Helical" evidence="6">
    <location>
        <begin position="42"/>
        <end position="75"/>
    </location>
</feature>
<comment type="subcellular location">
    <subcellularLocation>
        <location evidence="1">Membrane</location>
        <topology evidence="1">Multi-pass membrane protein</topology>
    </subcellularLocation>
</comment>
<evidence type="ECO:0000256" key="2">
    <source>
        <dbReference type="ARBA" id="ARBA00009773"/>
    </source>
</evidence>
<evidence type="ECO:0000313" key="7">
    <source>
        <dbReference type="EMBL" id="QOS13847.1"/>
    </source>
</evidence>
<evidence type="ECO:0000256" key="6">
    <source>
        <dbReference type="SAM" id="Phobius"/>
    </source>
</evidence>
<evidence type="ECO:0000256" key="1">
    <source>
        <dbReference type="ARBA" id="ARBA00004141"/>
    </source>
</evidence>
<dbReference type="PANTHER" id="PTHR21716">
    <property type="entry name" value="TRANSMEMBRANE PROTEIN"/>
    <property type="match status" value="1"/>
</dbReference>
<sequence>MAEESSPSSPASDTPDTNRLGRINVTIDSVTVEWPAVDRERAALWFITVVAVTGLLYVAWRYVGSVVLGLFVYYVTRPVLRRIDGRFESRTVSVALTLTAVALPLLFVVGWTFTILVTSVNDLLESDVFGNVEAFVQPYLDLTSLLSQLGAFTEAVIRDPSRLADADFGSFAGDVVGSILGWVGVAVNVGIHAFVVLIIVFYLLRDDYRVARWARNTFVEEDGHLDAYFVRVDRDLHNVYFGNILNALLTGVLASTTYSLLNVFAPAATRIPEAAFLGLLVGAASLIPVVGIKLVTWPVGAYLLGRALWLDPDVVWFPIAFFAVSFVIVDYVPDQLLRPYVSGRTLHVGAVMLAYTIGPLLFGWYGIFLAPLLFVAVFEFGRILFPWLLDPSGVDADSLGQAEGAQTPSKPPSKIRDADISMAEGTQSLSAPVESDGPTVDE</sequence>
<proteinExistence type="inferred from homology"/>
<feature type="transmembrane region" description="Helical" evidence="6">
    <location>
        <begin position="315"/>
        <end position="333"/>
    </location>
</feature>
<keyword evidence="5 6" id="KW-0472">Membrane</keyword>
<dbReference type="GO" id="GO:0016020">
    <property type="term" value="C:membrane"/>
    <property type="evidence" value="ECO:0007669"/>
    <property type="project" value="UniProtKB-SubCell"/>
</dbReference>
<dbReference type="PANTHER" id="PTHR21716:SF4">
    <property type="entry name" value="TRANSMEMBRANE PROTEIN 245"/>
    <property type="match status" value="1"/>
</dbReference>
<keyword evidence="7" id="KW-0614">Plasmid</keyword>
<feature type="transmembrane region" description="Helical" evidence="6">
    <location>
        <begin position="95"/>
        <end position="117"/>
    </location>
</feature>
<reference evidence="7" key="1">
    <citation type="journal article" date="2021" name="Front. Microbiol.">
        <title>Cellular and Genomic Properties of Haloferax gibbonsii LR2-5, the Host of Euryarchaeal Virus HFTV1.</title>
        <authorList>
            <person name="Tittes C."/>
            <person name="Schwarzer S."/>
            <person name="Pfeiffer F."/>
            <person name="Dyall-Smith M."/>
            <person name="Rodriguez-Franco M."/>
            <person name="Oksanen H.M."/>
            <person name="Quax T.E.F."/>
        </authorList>
    </citation>
    <scope>NUCLEOTIDE SEQUENCE</scope>
    <source>
        <strain evidence="7">LR2-5</strain>
    </source>
</reference>
<evidence type="ECO:0000256" key="5">
    <source>
        <dbReference type="ARBA" id="ARBA00023136"/>
    </source>
</evidence>
<keyword evidence="3 6" id="KW-0812">Transmembrane</keyword>
<evidence type="ECO:0000313" key="8">
    <source>
        <dbReference type="Proteomes" id="UP000663064"/>
    </source>
</evidence>
<dbReference type="InterPro" id="IPR002549">
    <property type="entry name" value="AI-2E-like"/>
</dbReference>
<gene>
    <name evidence="7" type="ORF">HfgLR_23310</name>
</gene>
<dbReference type="AlphaFoldDB" id="A0A871BL53"/>
<accession>A0A871BL53</accession>
<feature type="transmembrane region" description="Helical" evidence="6">
    <location>
        <begin position="179"/>
        <end position="204"/>
    </location>
</feature>
<dbReference type="Proteomes" id="UP000663064">
    <property type="component" value="Plasmid pHGLR2"/>
</dbReference>
<geneLocation type="plasmid" evidence="7 8">
    <name>pHGLR2</name>
</geneLocation>
<feature type="transmembrane region" description="Helical" evidence="6">
    <location>
        <begin position="345"/>
        <end position="362"/>
    </location>
</feature>